<dbReference type="AlphaFoldDB" id="A0A6P8B776"/>
<keyword evidence="4" id="KW-1185">Reference proteome</keyword>
<dbReference type="PANTHER" id="PTHR10281:SF76">
    <property type="entry name" value="CALCUTTA CUP-RELATED"/>
    <property type="match status" value="1"/>
</dbReference>
<comment type="similarity">
    <text evidence="1">Belongs to the cytochrome b5 family. MAPR subfamily.</text>
</comment>
<evidence type="ECO:0000256" key="2">
    <source>
        <dbReference type="SAM" id="MobiDB-lite"/>
    </source>
</evidence>
<dbReference type="GeneID" id="41960649"/>
<name>A0A6P8B776_PYRGI</name>
<sequence>MADEGELRQRKPAPEAKWTKIDPSTTKIRTKKEIEDEEDVYYPWWDLLRLTVGLAIAYCGLSYLASGGETYSIGYEVPMKYLHLDSIPNPFRKPIWITPEELATFDGSDENKPVYLAINGTIYDVSANRRTYGPGGSYQFFAGVDASRAYVTGCFAEDRTADMRGVEEMFLPIEDPEVNKHFSAAELEEMRQKEREEADRKMHDALKHWVQFFRNHKKYRNVGRVKRRIDWLEKEPKRKLCKQAQEGRPRRKIPGDKKTTKDAAGGQ</sequence>
<dbReference type="InterPro" id="IPR036400">
    <property type="entry name" value="Cyt_B5-like_heme/steroid_sf"/>
</dbReference>
<dbReference type="PANTHER" id="PTHR10281">
    <property type="entry name" value="MEMBRANE-ASSOCIATED PROGESTERONE RECEPTOR COMPONENT-RELATED"/>
    <property type="match status" value="1"/>
</dbReference>
<dbReference type="KEGG" id="pgri:PgNI_05709"/>
<feature type="domain" description="Cytochrome b5 heme-binding" evidence="3">
    <location>
        <begin position="97"/>
        <end position="182"/>
    </location>
</feature>
<dbReference type="Pfam" id="PF00173">
    <property type="entry name" value="Cyt-b5"/>
    <property type="match status" value="1"/>
</dbReference>
<reference evidence="4 5" key="1">
    <citation type="journal article" date="2019" name="Mol. Biol. Evol.">
        <title>Blast fungal genomes show frequent chromosomal changes, gene gains and losses, and effector gene turnover.</title>
        <authorList>
            <person name="Gomez Luciano L.B."/>
            <person name="Jason Tsai I."/>
            <person name="Chuma I."/>
            <person name="Tosa Y."/>
            <person name="Chen Y.H."/>
            <person name="Li J.Y."/>
            <person name="Li M.Y."/>
            <person name="Jade Lu M.Y."/>
            <person name="Nakayashiki H."/>
            <person name="Li W.H."/>
        </authorList>
    </citation>
    <scope>NUCLEOTIDE SEQUENCE [LARGE SCALE GENOMIC DNA]</scope>
    <source>
        <strain evidence="4 5">NI907</strain>
    </source>
</reference>
<evidence type="ECO:0000313" key="4">
    <source>
        <dbReference type="Proteomes" id="UP000515153"/>
    </source>
</evidence>
<dbReference type="GO" id="GO:0016020">
    <property type="term" value="C:membrane"/>
    <property type="evidence" value="ECO:0007669"/>
    <property type="project" value="TreeGrafter"/>
</dbReference>
<dbReference type="InterPro" id="IPR001199">
    <property type="entry name" value="Cyt_B5-like_heme/steroid-bd"/>
</dbReference>
<gene>
    <name evidence="5" type="ORF">PgNI_05709</name>
</gene>
<evidence type="ECO:0000256" key="1">
    <source>
        <dbReference type="ARBA" id="ARBA00038357"/>
    </source>
</evidence>
<feature type="compositionally biased region" description="Basic and acidic residues" evidence="2">
    <location>
        <begin position="1"/>
        <end position="20"/>
    </location>
</feature>
<reference evidence="5" key="2">
    <citation type="submission" date="2019-10" db="EMBL/GenBank/DDBJ databases">
        <authorList>
            <consortium name="NCBI Genome Project"/>
        </authorList>
    </citation>
    <scope>NUCLEOTIDE SEQUENCE</scope>
    <source>
        <strain evidence="5">NI907</strain>
    </source>
</reference>
<dbReference type="GO" id="GO:0012505">
    <property type="term" value="C:endomembrane system"/>
    <property type="evidence" value="ECO:0007669"/>
    <property type="project" value="TreeGrafter"/>
</dbReference>
<proteinExistence type="inferred from homology"/>
<evidence type="ECO:0000259" key="3">
    <source>
        <dbReference type="SMART" id="SM01117"/>
    </source>
</evidence>
<dbReference type="Proteomes" id="UP000515153">
    <property type="component" value="Chromosome I"/>
</dbReference>
<dbReference type="RefSeq" id="XP_030982874.1">
    <property type="nucleotide sequence ID" value="XM_031125740.1"/>
</dbReference>
<organism evidence="4 5">
    <name type="scientific">Pyricularia grisea</name>
    <name type="common">Crabgrass-specific blast fungus</name>
    <name type="synonym">Magnaporthe grisea</name>
    <dbReference type="NCBI Taxonomy" id="148305"/>
    <lineage>
        <taxon>Eukaryota</taxon>
        <taxon>Fungi</taxon>
        <taxon>Dikarya</taxon>
        <taxon>Ascomycota</taxon>
        <taxon>Pezizomycotina</taxon>
        <taxon>Sordariomycetes</taxon>
        <taxon>Sordariomycetidae</taxon>
        <taxon>Magnaporthales</taxon>
        <taxon>Pyriculariaceae</taxon>
        <taxon>Pyricularia</taxon>
    </lineage>
</organism>
<dbReference type="OrthoDB" id="10257697at2759"/>
<reference evidence="5" key="3">
    <citation type="submission" date="2025-08" db="UniProtKB">
        <authorList>
            <consortium name="RefSeq"/>
        </authorList>
    </citation>
    <scope>IDENTIFICATION</scope>
    <source>
        <strain evidence="5">NI907</strain>
    </source>
</reference>
<feature type="compositionally biased region" description="Basic and acidic residues" evidence="2">
    <location>
        <begin position="245"/>
        <end position="261"/>
    </location>
</feature>
<protein>
    <recommendedName>
        <fullName evidence="3">Cytochrome b5 heme-binding domain-containing protein</fullName>
    </recommendedName>
</protein>
<dbReference type="SMART" id="SM01117">
    <property type="entry name" value="Cyt-b5"/>
    <property type="match status" value="1"/>
</dbReference>
<accession>A0A6P8B776</accession>
<evidence type="ECO:0000313" key="5">
    <source>
        <dbReference type="RefSeq" id="XP_030982874.1"/>
    </source>
</evidence>
<dbReference type="SUPFAM" id="SSF55856">
    <property type="entry name" value="Cytochrome b5-like heme/steroid binding domain"/>
    <property type="match status" value="1"/>
</dbReference>
<feature type="region of interest" description="Disordered" evidence="2">
    <location>
        <begin position="1"/>
        <end position="22"/>
    </location>
</feature>
<feature type="region of interest" description="Disordered" evidence="2">
    <location>
        <begin position="240"/>
        <end position="267"/>
    </location>
</feature>
<dbReference type="Gene3D" id="3.10.120.10">
    <property type="entry name" value="Cytochrome b5-like heme/steroid binding domain"/>
    <property type="match status" value="1"/>
</dbReference>
<dbReference type="InterPro" id="IPR050577">
    <property type="entry name" value="MAPR/NEUFC/NENF-like"/>
</dbReference>
<dbReference type="FunFam" id="3.10.120.10:FF:000018">
    <property type="entry name" value="Heme/steroid binding domain protein, putative"/>
    <property type="match status" value="1"/>
</dbReference>